<dbReference type="Proteomes" id="UP000280668">
    <property type="component" value="Unassembled WGS sequence"/>
</dbReference>
<evidence type="ECO:0000256" key="2">
    <source>
        <dbReference type="ARBA" id="ARBA00022475"/>
    </source>
</evidence>
<evidence type="ECO:0000313" key="8">
    <source>
        <dbReference type="Proteomes" id="UP000280668"/>
    </source>
</evidence>
<dbReference type="SUPFAM" id="SSF103473">
    <property type="entry name" value="MFS general substrate transporter"/>
    <property type="match status" value="1"/>
</dbReference>
<comment type="caution">
    <text evidence="7">The sequence shown here is derived from an EMBL/GenBank/DDBJ whole genome shotgun (WGS) entry which is preliminary data.</text>
</comment>
<dbReference type="PANTHER" id="PTHR23513">
    <property type="entry name" value="INTEGRAL MEMBRANE EFFLUX PROTEIN-RELATED"/>
    <property type="match status" value="1"/>
</dbReference>
<feature type="transmembrane region" description="Helical" evidence="6">
    <location>
        <begin position="303"/>
        <end position="328"/>
    </location>
</feature>
<keyword evidence="5 6" id="KW-0472">Membrane</keyword>
<feature type="transmembrane region" description="Helical" evidence="6">
    <location>
        <begin position="280"/>
        <end position="297"/>
    </location>
</feature>
<dbReference type="GO" id="GO:0005886">
    <property type="term" value="C:plasma membrane"/>
    <property type="evidence" value="ECO:0007669"/>
    <property type="project" value="UniProtKB-SubCell"/>
</dbReference>
<evidence type="ECO:0000256" key="1">
    <source>
        <dbReference type="ARBA" id="ARBA00004651"/>
    </source>
</evidence>
<keyword evidence="3 6" id="KW-0812">Transmembrane</keyword>
<dbReference type="GO" id="GO:0022857">
    <property type="term" value="F:transmembrane transporter activity"/>
    <property type="evidence" value="ECO:0007669"/>
    <property type="project" value="InterPro"/>
</dbReference>
<dbReference type="Gene3D" id="1.20.1250.20">
    <property type="entry name" value="MFS general substrate transporter like domains"/>
    <property type="match status" value="1"/>
</dbReference>
<dbReference type="InterPro" id="IPR011701">
    <property type="entry name" value="MFS"/>
</dbReference>
<gene>
    <name evidence="7" type="ORF">EDD31_1358</name>
</gene>
<comment type="subcellular location">
    <subcellularLocation>
        <location evidence="1">Cell membrane</location>
        <topology evidence="1">Multi-pass membrane protein</topology>
    </subcellularLocation>
</comment>
<keyword evidence="8" id="KW-1185">Reference proteome</keyword>
<sequence>MLITTNGRFRALWASHTLTFGANTMATLIFPVLVVADHASHDAAPAAIAFAFGLPWLLIGLPAGVWADRIQPRLLIVWSCLARAATLGTAAVLIQSHGGRSDITLTALAAGLGTTLVVQAVATQAAIPDLVEPEERQEANTWQFRATSVIELLSYIVAGLLTSGNLAIGLAAAAAASLSGAALATRISDLPCRHGGRPEVMAGFRALLGPGTTRQATVVTTVWRVSAGLGAALSVPYLLEAQQVRSGALGIAMAGVGVGAFLGSVTLGRISDKVPHTARLWRIMLTVGALGGIVRAVDYPHPAASAIAFSLGGVLIGVALSTTSILVITQRMNTVDRAHMGQAAAAFSILSWGAVPVGALIAAPMLATFGPELAFRVAALVLLLCPALSLLPPLGRRLEM</sequence>
<feature type="transmembrane region" description="Helical" evidence="6">
    <location>
        <begin position="12"/>
        <end position="34"/>
    </location>
</feature>
<evidence type="ECO:0000313" key="7">
    <source>
        <dbReference type="EMBL" id="ROR72993.1"/>
    </source>
</evidence>
<name>A0A3N2BCK0_9MICO</name>
<feature type="transmembrane region" description="Helical" evidence="6">
    <location>
        <begin position="152"/>
        <end position="176"/>
    </location>
</feature>
<proteinExistence type="predicted"/>
<evidence type="ECO:0000256" key="6">
    <source>
        <dbReference type="SAM" id="Phobius"/>
    </source>
</evidence>
<dbReference type="EMBL" id="RKHK01000001">
    <property type="protein sequence ID" value="ROR72993.1"/>
    <property type="molecule type" value="Genomic_DNA"/>
</dbReference>
<dbReference type="PANTHER" id="PTHR23513:SF6">
    <property type="entry name" value="MAJOR FACILITATOR SUPERFAMILY ASSOCIATED DOMAIN-CONTAINING PROTEIN"/>
    <property type="match status" value="1"/>
</dbReference>
<feature type="transmembrane region" description="Helical" evidence="6">
    <location>
        <begin position="247"/>
        <end position="268"/>
    </location>
</feature>
<accession>A0A3N2BCK0</accession>
<evidence type="ECO:0000256" key="4">
    <source>
        <dbReference type="ARBA" id="ARBA00022989"/>
    </source>
</evidence>
<feature type="transmembrane region" description="Helical" evidence="6">
    <location>
        <begin position="373"/>
        <end position="391"/>
    </location>
</feature>
<evidence type="ECO:0000256" key="3">
    <source>
        <dbReference type="ARBA" id="ARBA00022692"/>
    </source>
</evidence>
<reference evidence="7 8" key="1">
    <citation type="submission" date="2018-11" db="EMBL/GenBank/DDBJ databases">
        <title>Sequencing the genomes of 1000 actinobacteria strains.</title>
        <authorList>
            <person name="Klenk H.-P."/>
        </authorList>
    </citation>
    <scope>NUCLEOTIDE SEQUENCE [LARGE SCALE GENOMIC DNA]</scope>
    <source>
        <strain evidence="7 8">DSM 11294</strain>
    </source>
</reference>
<feature type="transmembrane region" description="Helical" evidence="6">
    <location>
        <begin position="106"/>
        <end position="131"/>
    </location>
</feature>
<keyword evidence="4 6" id="KW-1133">Transmembrane helix</keyword>
<keyword evidence="2" id="KW-1003">Cell membrane</keyword>
<dbReference type="AlphaFoldDB" id="A0A3N2BCK0"/>
<dbReference type="Pfam" id="PF07690">
    <property type="entry name" value="MFS_1"/>
    <property type="match status" value="1"/>
</dbReference>
<evidence type="ECO:0008006" key="9">
    <source>
        <dbReference type="Google" id="ProtNLM"/>
    </source>
</evidence>
<feature type="transmembrane region" description="Helical" evidence="6">
    <location>
        <begin position="46"/>
        <end position="67"/>
    </location>
</feature>
<evidence type="ECO:0000256" key="5">
    <source>
        <dbReference type="ARBA" id="ARBA00023136"/>
    </source>
</evidence>
<dbReference type="RefSeq" id="WP_342768027.1">
    <property type="nucleotide sequence ID" value="NZ_RKHK01000001.1"/>
</dbReference>
<feature type="transmembrane region" description="Helical" evidence="6">
    <location>
        <begin position="340"/>
        <end position="367"/>
    </location>
</feature>
<protein>
    <recommendedName>
        <fullName evidence="9">MFS transporter</fullName>
    </recommendedName>
</protein>
<feature type="transmembrane region" description="Helical" evidence="6">
    <location>
        <begin position="74"/>
        <end position="94"/>
    </location>
</feature>
<dbReference type="InterPro" id="IPR036259">
    <property type="entry name" value="MFS_trans_sf"/>
</dbReference>
<organism evidence="7 8">
    <name type="scientific">Bogoriella caseilytica</name>
    <dbReference type="NCBI Taxonomy" id="56055"/>
    <lineage>
        <taxon>Bacteria</taxon>
        <taxon>Bacillati</taxon>
        <taxon>Actinomycetota</taxon>
        <taxon>Actinomycetes</taxon>
        <taxon>Micrococcales</taxon>
        <taxon>Bogoriellaceae</taxon>
        <taxon>Bogoriella</taxon>
    </lineage>
</organism>